<evidence type="ECO:0000259" key="5">
    <source>
        <dbReference type="SMART" id="SM00858"/>
    </source>
</evidence>
<accession>A0A2R8A9F1</accession>
<keyword evidence="4" id="KW-1005">Bacterial flagellum biogenesis</keyword>
<comment type="subcellular location">
    <subcellularLocation>
        <location evidence="1 4">Periplasm</location>
    </subcellularLocation>
</comment>
<sequence length="138" mass="14779">MIRTFLILCLFAEGVLAQTVVPLRAIRAESSIGPGDVGLDDVRVPGAVARLEDVIGREARTTLYPGRPIAPGDLAEPAVVERNQVVAMRYLAGGLSIAAEGRVLSRARPGERIQVMNLQSRNTVWGVVTEHGVVEVGR</sequence>
<dbReference type="GO" id="GO:0042597">
    <property type="term" value="C:periplasmic space"/>
    <property type="evidence" value="ECO:0007669"/>
    <property type="project" value="UniProtKB-SubCell"/>
</dbReference>
<dbReference type="InterPro" id="IPR039246">
    <property type="entry name" value="Flagellar_FlgA"/>
</dbReference>
<dbReference type="EMBL" id="OMKW01000002">
    <property type="protein sequence ID" value="SPF28862.1"/>
    <property type="molecule type" value="Genomic_DNA"/>
</dbReference>
<dbReference type="Gene3D" id="2.30.30.760">
    <property type="match status" value="1"/>
</dbReference>
<dbReference type="OrthoDB" id="7619725at2"/>
<dbReference type="Proteomes" id="UP000244932">
    <property type="component" value="Unassembled WGS sequence"/>
</dbReference>
<comment type="similarity">
    <text evidence="4">Belongs to the FlgA family.</text>
</comment>
<reference evidence="6 7" key="1">
    <citation type="submission" date="2018-03" db="EMBL/GenBank/DDBJ databases">
        <authorList>
            <person name="Keele B.F."/>
        </authorList>
    </citation>
    <scope>NUCLEOTIDE SEQUENCE [LARGE SCALE GENOMIC DNA]</scope>
    <source>
        <strain evidence="6 7">CeCT 8812</strain>
    </source>
</reference>
<proteinExistence type="inferred from homology"/>
<dbReference type="SMART" id="SM00858">
    <property type="entry name" value="SAF"/>
    <property type="match status" value="1"/>
</dbReference>
<dbReference type="PANTHER" id="PTHR36307">
    <property type="entry name" value="FLAGELLA BASAL BODY P-RING FORMATION PROTEIN FLGA"/>
    <property type="match status" value="1"/>
</dbReference>
<dbReference type="PANTHER" id="PTHR36307:SF1">
    <property type="entry name" value="FLAGELLA BASAL BODY P-RING FORMATION PROTEIN FLGA"/>
    <property type="match status" value="1"/>
</dbReference>
<keyword evidence="7" id="KW-1185">Reference proteome</keyword>
<organism evidence="6 7">
    <name type="scientific">Pontivivens insulae</name>
    <dbReference type="NCBI Taxonomy" id="1639689"/>
    <lineage>
        <taxon>Bacteria</taxon>
        <taxon>Pseudomonadati</taxon>
        <taxon>Pseudomonadota</taxon>
        <taxon>Alphaproteobacteria</taxon>
        <taxon>Rhodobacterales</taxon>
        <taxon>Paracoccaceae</taxon>
        <taxon>Pontivivens</taxon>
    </lineage>
</organism>
<dbReference type="InterPro" id="IPR013974">
    <property type="entry name" value="SAF"/>
</dbReference>
<gene>
    <name evidence="6" type="ORF">POI8812_01165</name>
</gene>
<dbReference type="InterPro" id="IPR017585">
    <property type="entry name" value="SAF_FlgA"/>
</dbReference>
<keyword evidence="3 4" id="KW-0574">Periplasm</keyword>
<dbReference type="GO" id="GO:0044780">
    <property type="term" value="P:bacterial-type flagellum assembly"/>
    <property type="evidence" value="ECO:0007669"/>
    <property type="project" value="InterPro"/>
</dbReference>
<dbReference type="CDD" id="cd11614">
    <property type="entry name" value="SAF_CpaB_FlgA_like"/>
    <property type="match status" value="1"/>
</dbReference>
<name>A0A2R8A9F1_9RHOB</name>
<evidence type="ECO:0000313" key="7">
    <source>
        <dbReference type="Proteomes" id="UP000244932"/>
    </source>
</evidence>
<dbReference type="Pfam" id="PF13144">
    <property type="entry name" value="ChapFlgA"/>
    <property type="match status" value="1"/>
</dbReference>
<evidence type="ECO:0000256" key="3">
    <source>
        <dbReference type="ARBA" id="ARBA00022764"/>
    </source>
</evidence>
<evidence type="ECO:0000313" key="6">
    <source>
        <dbReference type="EMBL" id="SPF28862.1"/>
    </source>
</evidence>
<dbReference type="NCBIfam" id="TIGR03170">
    <property type="entry name" value="flgA_cterm"/>
    <property type="match status" value="1"/>
</dbReference>
<comment type="function">
    <text evidence="4">Involved in the assembly process of the P-ring formation. It may associate with FlgF on the rod constituting a structure essential for the P-ring assembly or may act as a modulator protein for the P-ring assembly.</text>
</comment>
<dbReference type="AlphaFoldDB" id="A0A2R8A9F1"/>
<evidence type="ECO:0000256" key="4">
    <source>
        <dbReference type="RuleBase" id="RU362063"/>
    </source>
</evidence>
<feature type="domain" description="SAF" evidence="5">
    <location>
        <begin position="17"/>
        <end position="75"/>
    </location>
</feature>
<protein>
    <recommendedName>
        <fullName evidence="4">Flagella basal body P-ring formation protein FlgA</fullName>
    </recommendedName>
</protein>
<evidence type="ECO:0000256" key="1">
    <source>
        <dbReference type="ARBA" id="ARBA00004418"/>
    </source>
</evidence>
<keyword evidence="2" id="KW-0732">Signal</keyword>
<evidence type="ECO:0000256" key="2">
    <source>
        <dbReference type="ARBA" id="ARBA00022729"/>
    </source>
</evidence>